<sequence length="427" mass="47199">MKICIPVGVIPNNPCNPIPILPPTEKFTYFKLGLEVVHLCGAMVEGQSVYLHPNTATKPDEKTMISETSGVSSPIPKIKKESHLSKVSILKRKSPAKTNLQSLAVSKVGSLVSTDYNEFDDSSSTPPVTPPPLVASNNKGSIPKNFSQKILEQQEIKDSVMVMHSPDEKRLNVNDIMDYDDDNNTVLSAEVSLSSAAQTNDAEDMVEIETLSQPDLAEGLSSPLESDQIPDEYLLFPGNMVVGEEEAEGEYSEENMHIVIRSPTTSDDEFIMQGTTKKYNIVPHPDQLLNMADTLDDSPEQDEINIDPSPEPADEEILESEILIIDPAAKSPEDSISTKEDFEELIDEGSRKDNLKKQEVNNPKQINDFHKYTNIFNYTKNIQPSASQATASIPTTRVTNVVTQKLPQKNIINHKSFSTQFSNELKG</sequence>
<evidence type="ECO:0000313" key="3">
    <source>
        <dbReference type="Proteomes" id="UP001162164"/>
    </source>
</evidence>
<gene>
    <name evidence="2" type="ORF">NQ317_009488</name>
</gene>
<keyword evidence="3" id="KW-1185">Reference proteome</keyword>
<accession>A0ABQ9JK14</accession>
<comment type="caution">
    <text evidence="2">The sequence shown here is derived from an EMBL/GenBank/DDBJ whole genome shotgun (WGS) entry which is preliminary data.</text>
</comment>
<evidence type="ECO:0000256" key="1">
    <source>
        <dbReference type="SAM" id="MobiDB-lite"/>
    </source>
</evidence>
<name>A0ABQ9JK14_9CUCU</name>
<protein>
    <submittedName>
        <fullName evidence="2">Uncharacterized protein</fullName>
    </submittedName>
</protein>
<feature type="region of interest" description="Disordered" evidence="1">
    <location>
        <begin position="55"/>
        <end position="76"/>
    </location>
</feature>
<evidence type="ECO:0000313" key="2">
    <source>
        <dbReference type="EMBL" id="KAJ8978544.1"/>
    </source>
</evidence>
<reference evidence="2" key="1">
    <citation type="journal article" date="2023" name="Insect Mol. Biol.">
        <title>Genome sequencing provides insights into the evolution of gene families encoding plant cell wall-degrading enzymes in longhorned beetles.</title>
        <authorList>
            <person name="Shin N.R."/>
            <person name="Okamura Y."/>
            <person name="Kirsch R."/>
            <person name="Pauchet Y."/>
        </authorList>
    </citation>
    <scope>NUCLEOTIDE SEQUENCE</scope>
    <source>
        <strain evidence="2">MMC_N1</strain>
    </source>
</reference>
<proteinExistence type="predicted"/>
<dbReference type="Proteomes" id="UP001162164">
    <property type="component" value="Unassembled WGS sequence"/>
</dbReference>
<organism evidence="2 3">
    <name type="scientific">Molorchus minor</name>
    <dbReference type="NCBI Taxonomy" id="1323400"/>
    <lineage>
        <taxon>Eukaryota</taxon>
        <taxon>Metazoa</taxon>
        <taxon>Ecdysozoa</taxon>
        <taxon>Arthropoda</taxon>
        <taxon>Hexapoda</taxon>
        <taxon>Insecta</taxon>
        <taxon>Pterygota</taxon>
        <taxon>Neoptera</taxon>
        <taxon>Endopterygota</taxon>
        <taxon>Coleoptera</taxon>
        <taxon>Polyphaga</taxon>
        <taxon>Cucujiformia</taxon>
        <taxon>Chrysomeloidea</taxon>
        <taxon>Cerambycidae</taxon>
        <taxon>Lamiinae</taxon>
        <taxon>Monochamini</taxon>
        <taxon>Molorchus</taxon>
    </lineage>
</organism>
<dbReference type="EMBL" id="JAPWTJ010000426">
    <property type="protein sequence ID" value="KAJ8978544.1"/>
    <property type="molecule type" value="Genomic_DNA"/>
</dbReference>